<dbReference type="Proteomes" id="UP000031366">
    <property type="component" value="Unassembled WGS sequence"/>
</dbReference>
<dbReference type="RefSeq" id="WP_039637095.1">
    <property type="nucleotide sequence ID" value="NZ_AYSO01000020.1"/>
</dbReference>
<dbReference type="AlphaFoldDB" id="A0A0C1QU57"/>
<evidence type="ECO:0000313" key="2">
    <source>
        <dbReference type="Proteomes" id="UP000031366"/>
    </source>
</evidence>
<sequence>MKRILVIIFLVILSSISFISCSNEKQIKNESKFGIYLVKEEHKSGALSYGRNEKGEYIKPELTLEELLIDEMPLITDEDIKKYHWNTHEVELTKNYFKRHKIKVSYNANSDNAGSKLLGTKEWDAVVITAKGKRIYCAGFPLSLRRSNFLPEILIRDVESSFFIDKLGNKSSEDVRNSKYIYEALKEANILIEK</sequence>
<dbReference type="EMBL" id="AYSO01000020">
    <property type="protein sequence ID" value="KIE44517.1"/>
    <property type="molecule type" value="Genomic_DNA"/>
</dbReference>
<accession>A0A0C1QU57</accession>
<proteinExistence type="predicted"/>
<gene>
    <name evidence="1" type="ORF">U732_924</name>
</gene>
<dbReference type="PROSITE" id="PS51257">
    <property type="entry name" value="PROKAR_LIPOPROTEIN"/>
    <property type="match status" value="1"/>
</dbReference>
<dbReference type="OrthoDB" id="158442at2"/>
<comment type="caution">
    <text evidence="1">The sequence shown here is derived from an EMBL/GenBank/DDBJ whole genome shotgun (WGS) entry which is preliminary data.</text>
</comment>
<name>A0A0C1QU57_9CLOT</name>
<reference evidence="1 2" key="1">
    <citation type="journal article" date="2015" name="Infect. Genet. Evol.">
        <title>Genomic sequences of six botulinum neurotoxin-producing strains representing three clostridial species illustrate the mobility and diversity of botulinum neurotoxin genes.</title>
        <authorList>
            <person name="Smith T.J."/>
            <person name="Hill K.K."/>
            <person name="Xie G."/>
            <person name="Foley B.T."/>
            <person name="Williamson C.H."/>
            <person name="Foster J.T."/>
            <person name="Johnson S.L."/>
            <person name="Chertkov O."/>
            <person name="Teshima H."/>
            <person name="Gibbons H.S."/>
            <person name="Johnsky L.A."/>
            <person name="Karavis M.A."/>
            <person name="Smith L.A."/>
        </authorList>
    </citation>
    <scope>NUCLEOTIDE SEQUENCE [LARGE SCALE GENOMIC DNA]</scope>
    <source>
        <strain evidence="1 2">CDC 2741</strain>
    </source>
</reference>
<evidence type="ECO:0000313" key="1">
    <source>
        <dbReference type="EMBL" id="KIE44517.1"/>
    </source>
</evidence>
<organism evidence="1 2">
    <name type="scientific">Clostridium argentinense CDC 2741</name>
    <dbReference type="NCBI Taxonomy" id="1418104"/>
    <lineage>
        <taxon>Bacteria</taxon>
        <taxon>Bacillati</taxon>
        <taxon>Bacillota</taxon>
        <taxon>Clostridia</taxon>
        <taxon>Eubacteriales</taxon>
        <taxon>Clostridiaceae</taxon>
        <taxon>Clostridium</taxon>
    </lineage>
</organism>
<protein>
    <submittedName>
        <fullName evidence="1">Putative lipoprotein</fullName>
    </submittedName>
</protein>
<keyword evidence="2" id="KW-1185">Reference proteome</keyword>
<keyword evidence="1" id="KW-0449">Lipoprotein</keyword>